<dbReference type="SUPFAM" id="SSF54928">
    <property type="entry name" value="RNA-binding domain, RBD"/>
    <property type="match status" value="1"/>
</dbReference>
<feature type="compositionally biased region" description="Basic and acidic residues" evidence="2">
    <location>
        <begin position="195"/>
        <end position="204"/>
    </location>
</feature>
<dbReference type="Gene3D" id="3.30.70.330">
    <property type="match status" value="1"/>
</dbReference>
<dbReference type="EMBL" id="SZYD01000014">
    <property type="protein sequence ID" value="KAD4180453.1"/>
    <property type="molecule type" value="Genomic_DNA"/>
</dbReference>
<evidence type="ECO:0000256" key="2">
    <source>
        <dbReference type="SAM" id="MobiDB-lite"/>
    </source>
</evidence>
<keyword evidence="1" id="KW-0694">RNA-binding</keyword>
<dbReference type="InterPro" id="IPR012677">
    <property type="entry name" value="Nucleotide-bd_a/b_plait_sf"/>
</dbReference>
<keyword evidence="5" id="KW-1185">Reference proteome</keyword>
<dbReference type="PROSITE" id="PS50102">
    <property type="entry name" value="RRM"/>
    <property type="match status" value="1"/>
</dbReference>
<comment type="caution">
    <text evidence="4">The sequence shown here is derived from an EMBL/GenBank/DDBJ whole genome shotgun (WGS) entry which is preliminary data.</text>
</comment>
<evidence type="ECO:0000313" key="5">
    <source>
        <dbReference type="Proteomes" id="UP000326396"/>
    </source>
</evidence>
<gene>
    <name evidence="4" type="ORF">E3N88_29044</name>
</gene>
<protein>
    <recommendedName>
        <fullName evidence="3">RRM domain-containing protein</fullName>
    </recommendedName>
</protein>
<feature type="domain" description="RRM" evidence="3">
    <location>
        <begin position="77"/>
        <end position="123"/>
    </location>
</feature>
<dbReference type="OrthoDB" id="272703at2759"/>
<evidence type="ECO:0000259" key="3">
    <source>
        <dbReference type="PROSITE" id="PS50102"/>
    </source>
</evidence>
<evidence type="ECO:0000313" key="4">
    <source>
        <dbReference type="EMBL" id="KAD4180453.1"/>
    </source>
</evidence>
<evidence type="ECO:0000256" key="1">
    <source>
        <dbReference type="PROSITE-ProRule" id="PRU00176"/>
    </source>
</evidence>
<feature type="compositionally biased region" description="Basic and acidic residues" evidence="2">
    <location>
        <begin position="211"/>
        <end position="238"/>
    </location>
</feature>
<dbReference type="AlphaFoldDB" id="A0A5N6N175"/>
<proteinExistence type="predicted"/>
<dbReference type="Proteomes" id="UP000326396">
    <property type="component" value="Linkage Group LG4"/>
</dbReference>
<accession>A0A5N6N175</accession>
<sequence>MVVGGLSLARPHPDLATTRVATEAATEDKRRRRLGLNREAIETGGNREAMGGHRLGFGGGRNDDRRRKLRLRRQSSIINDRGVGGKCYGFVTFTNPRSAVNAINDMDGRTVDGRVVKVNEVKTRSGRSNFGHDNFRHNNNRDIEFDRGRDRDYGRERDRSRDQNREWSRDRDQGKERGFDRTRDVDRSRDRFVDRDRGHDRDKDLDDIDLEHERDHNQSDVDQDKDMIRSGNKYKDQPTKLTNGSDTRERHSREYPSGSSHGDHDQVAKQLDISRQRIEELQKEVIHMEELVEERGDHVSKLREKSQKLEDVLASARKLTSNRKKQLIKDNLKRRVGTQHITPKRWKIEEIFHN</sequence>
<dbReference type="Pfam" id="PF00076">
    <property type="entry name" value="RRM_1"/>
    <property type="match status" value="1"/>
</dbReference>
<organism evidence="4 5">
    <name type="scientific">Mikania micrantha</name>
    <name type="common">bitter vine</name>
    <dbReference type="NCBI Taxonomy" id="192012"/>
    <lineage>
        <taxon>Eukaryota</taxon>
        <taxon>Viridiplantae</taxon>
        <taxon>Streptophyta</taxon>
        <taxon>Embryophyta</taxon>
        <taxon>Tracheophyta</taxon>
        <taxon>Spermatophyta</taxon>
        <taxon>Magnoliopsida</taxon>
        <taxon>eudicotyledons</taxon>
        <taxon>Gunneridae</taxon>
        <taxon>Pentapetalae</taxon>
        <taxon>asterids</taxon>
        <taxon>campanulids</taxon>
        <taxon>Asterales</taxon>
        <taxon>Asteraceae</taxon>
        <taxon>Asteroideae</taxon>
        <taxon>Heliantheae alliance</taxon>
        <taxon>Eupatorieae</taxon>
        <taxon>Mikania</taxon>
    </lineage>
</organism>
<dbReference type="InterPro" id="IPR000504">
    <property type="entry name" value="RRM_dom"/>
</dbReference>
<reference evidence="4 5" key="1">
    <citation type="submission" date="2019-05" db="EMBL/GenBank/DDBJ databases">
        <title>Mikania micrantha, genome provides insights into the molecular mechanism of rapid growth.</title>
        <authorList>
            <person name="Liu B."/>
        </authorList>
    </citation>
    <scope>NUCLEOTIDE SEQUENCE [LARGE SCALE GENOMIC DNA]</scope>
    <source>
        <strain evidence="4">NLD-2019</strain>
        <tissue evidence="4">Leaf</tissue>
    </source>
</reference>
<feature type="region of interest" description="Disordered" evidence="2">
    <location>
        <begin position="46"/>
        <end position="65"/>
    </location>
</feature>
<name>A0A5N6N175_9ASTR</name>
<feature type="region of interest" description="Disordered" evidence="2">
    <location>
        <begin position="123"/>
        <end position="182"/>
    </location>
</feature>
<dbReference type="GO" id="GO:0003723">
    <property type="term" value="F:RNA binding"/>
    <property type="evidence" value="ECO:0007669"/>
    <property type="project" value="UniProtKB-UniRule"/>
</dbReference>
<feature type="region of interest" description="Disordered" evidence="2">
    <location>
        <begin position="195"/>
        <end position="267"/>
    </location>
</feature>
<dbReference type="InterPro" id="IPR035979">
    <property type="entry name" value="RBD_domain_sf"/>
</dbReference>
<feature type="compositionally biased region" description="Basic and acidic residues" evidence="2">
    <location>
        <begin position="133"/>
        <end position="182"/>
    </location>
</feature>